<dbReference type="RefSeq" id="WP_164508872.1">
    <property type="nucleotide sequence ID" value="NZ_JBHTOM010000008.1"/>
</dbReference>
<dbReference type="PANTHER" id="PTHR10201">
    <property type="entry name" value="MATRIX METALLOPROTEINASE"/>
    <property type="match status" value="1"/>
</dbReference>
<dbReference type="PANTHER" id="PTHR10201:SF323">
    <property type="entry name" value="MATRIX METALLOPROTEINASE-21"/>
    <property type="match status" value="1"/>
</dbReference>
<protein>
    <submittedName>
        <fullName evidence="8">Matrixin family metalloprotease</fullName>
        <ecNumber evidence="8">3.4.24.-</ecNumber>
    </submittedName>
</protein>
<dbReference type="Pfam" id="PF00413">
    <property type="entry name" value="Peptidase_M10"/>
    <property type="match status" value="1"/>
</dbReference>
<evidence type="ECO:0000313" key="8">
    <source>
        <dbReference type="EMBL" id="MFD1549504.1"/>
    </source>
</evidence>
<proteinExistence type="predicted"/>
<dbReference type="SMART" id="SM00235">
    <property type="entry name" value="ZnMc"/>
    <property type="match status" value="1"/>
</dbReference>
<keyword evidence="4" id="KW-0862">Zinc</keyword>
<evidence type="ECO:0000256" key="6">
    <source>
        <dbReference type="SAM" id="MobiDB-lite"/>
    </source>
</evidence>
<evidence type="ECO:0000256" key="3">
    <source>
        <dbReference type="ARBA" id="ARBA00022801"/>
    </source>
</evidence>
<evidence type="ECO:0000256" key="2">
    <source>
        <dbReference type="ARBA" id="ARBA00022723"/>
    </source>
</evidence>
<dbReference type="Gene3D" id="3.40.390.10">
    <property type="entry name" value="Collagenase (Catalytic Domain)"/>
    <property type="match status" value="1"/>
</dbReference>
<keyword evidence="9" id="KW-1185">Reference proteome</keyword>
<reference evidence="9" key="1">
    <citation type="journal article" date="2019" name="Int. J. Syst. Evol. Microbiol.">
        <title>The Global Catalogue of Microorganisms (GCM) 10K type strain sequencing project: providing services to taxonomists for standard genome sequencing and annotation.</title>
        <authorList>
            <consortium name="The Broad Institute Genomics Platform"/>
            <consortium name="The Broad Institute Genome Sequencing Center for Infectious Disease"/>
            <person name="Wu L."/>
            <person name="Ma J."/>
        </authorList>
    </citation>
    <scope>NUCLEOTIDE SEQUENCE [LARGE SCALE GENOMIC DNA]</scope>
    <source>
        <strain evidence="9">CCM 8906</strain>
    </source>
</reference>
<keyword evidence="5 8" id="KW-0482">Metalloprotease</keyword>
<evidence type="ECO:0000256" key="1">
    <source>
        <dbReference type="ARBA" id="ARBA00022670"/>
    </source>
</evidence>
<name>A0ABW4H410_9LACO</name>
<accession>A0ABW4H410</accession>
<feature type="domain" description="Peptidase metallopeptidase" evidence="7">
    <location>
        <begin position="94"/>
        <end position="246"/>
    </location>
</feature>
<dbReference type="GO" id="GO:0008237">
    <property type="term" value="F:metallopeptidase activity"/>
    <property type="evidence" value="ECO:0007669"/>
    <property type="project" value="UniProtKB-KW"/>
</dbReference>
<dbReference type="EMBL" id="JBHTOM010000008">
    <property type="protein sequence ID" value="MFD1549504.1"/>
    <property type="molecule type" value="Genomic_DNA"/>
</dbReference>
<keyword evidence="2" id="KW-0479">Metal-binding</keyword>
<dbReference type="InterPro" id="IPR024079">
    <property type="entry name" value="MetalloPept_cat_dom_sf"/>
</dbReference>
<feature type="region of interest" description="Disordered" evidence="6">
    <location>
        <begin position="47"/>
        <end position="88"/>
    </location>
</feature>
<dbReference type="Proteomes" id="UP001597195">
    <property type="component" value="Unassembled WGS sequence"/>
</dbReference>
<evidence type="ECO:0000259" key="7">
    <source>
        <dbReference type="SMART" id="SM00235"/>
    </source>
</evidence>
<dbReference type="SUPFAM" id="SSF55486">
    <property type="entry name" value="Metalloproteases ('zincins'), catalytic domain"/>
    <property type="match status" value="1"/>
</dbReference>
<comment type="caution">
    <text evidence="8">The sequence shown here is derived from an EMBL/GenBank/DDBJ whole genome shotgun (WGS) entry which is preliminary data.</text>
</comment>
<dbReference type="InterPro" id="IPR006026">
    <property type="entry name" value="Peptidase_Metallo"/>
</dbReference>
<feature type="compositionally biased region" description="Polar residues" evidence="6">
    <location>
        <begin position="47"/>
        <end position="64"/>
    </location>
</feature>
<dbReference type="InterPro" id="IPR001818">
    <property type="entry name" value="Pept_M10_metallopeptidase"/>
</dbReference>
<dbReference type="EC" id="3.4.24.-" evidence="8"/>
<gene>
    <name evidence="8" type="ORF">ACFQ5T_07315</name>
</gene>
<keyword evidence="3 8" id="KW-0378">Hydrolase</keyword>
<organism evidence="8 9">
    <name type="scientific">Levilactobacillus fuyuanensis</name>
    <dbReference type="NCBI Taxonomy" id="2486022"/>
    <lineage>
        <taxon>Bacteria</taxon>
        <taxon>Bacillati</taxon>
        <taxon>Bacillota</taxon>
        <taxon>Bacilli</taxon>
        <taxon>Lactobacillales</taxon>
        <taxon>Lactobacillaceae</taxon>
        <taxon>Levilactobacillus</taxon>
    </lineage>
</organism>
<evidence type="ECO:0000256" key="4">
    <source>
        <dbReference type="ARBA" id="ARBA00022833"/>
    </source>
</evidence>
<evidence type="ECO:0000256" key="5">
    <source>
        <dbReference type="ARBA" id="ARBA00023049"/>
    </source>
</evidence>
<keyword evidence="1" id="KW-0645">Protease</keyword>
<evidence type="ECO:0000313" key="9">
    <source>
        <dbReference type="Proteomes" id="UP001597195"/>
    </source>
</evidence>
<sequence length="249" mass="27265">MKVVRRLLIVVALVVVVLVAKTGWGPFSNVPSEVTQLQAGVTRWISGHQQPTKRQGSGQASAHSEQPESAVKVEQVSHKQTKQATGTPIEPIVAGQKLKRTYKYHFAKNVPAKERQAFTHAVHVYNHTGIVHLKAGKAAQTENQITFGAYHKKVTRNQTSVELGRGGPQITETVSFRGMTIRNKATASLNITYALAFKDSVAIHELGHALGLDHSMARSSVMYPLDQGKMSLSPADVRGLRQVYQKTKS</sequence>